<accession>A0A8K0DJB9</accession>
<comment type="caution">
    <text evidence="2">The sequence shown here is derived from an EMBL/GenBank/DDBJ whole genome shotgun (WGS) entry which is preliminary data.</text>
</comment>
<sequence length="345" mass="37905">MLLRQLPTASGNFLLPTTSYGLTHHSHAPSLTSYGSPTTSYGLASTSYFSHNFLCTLASSYGPTTSYTPPLPTTTNFFPGSNNFPRHSHNCIALQQLPYGPPPTSTAPNPTPSDNFLRPSKTSYLQQLPYLRQPMRPGIFLLTSNNILMPSSSHGPSNLLHHNILLTQTTSPAYRISSSYLSHFFPRPATSYGLKTSYLLKQLPVPSTTCYAQRRLPRLSNNFLPALPQLPTLWYLPTSPTTSLPDHFPRPPTSFYGSNNFLTGLPQLPHGLPTSSPNSTNFPGHPTTSHAPSHNFQAASNNFLPLDNFLDLPQLPTAFQQHPTRLTPTTHRQLPHGPTTSLPPT</sequence>
<name>A0A8K0DJB9_9ROSA</name>
<proteinExistence type="predicted"/>
<feature type="compositionally biased region" description="Polar residues" evidence="1">
    <location>
        <begin position="273"/>
        <end position="298"/>
    </location>
</feature>
<keyword evidence="3" id="KW-1185">Reference proteome</keyword>
<evidence type="ECO:0000313" key="3">
    <source>
        <dbReference type="Proteomes" id="UP000796880"/>
    </source>
</evidence>
<protein>
    <submittedName>
        <fullName evidence="2">Uncharacterized protein</fullName>
    </submittedName>
</protein>
<organism evidence="2 3">
    <name type="scientific">Rhamnella rubrinervis</name>
    <dbReference type="NCBI Taxonomy" id="2594499"/>
    <lineage>
        <taxon>Eukaryota</taxon>
        <taxon>Viridiplantae</taxon>
        <taxon>Streptophyta</taxon>
        <taxon>Embryophyta</taxon>
        <taxon>Tracheophyta</taxon>
        <taxon>Spermatophyta</taxon>
        <taxon>Magnoliopsida</taxon>
        <taxon>eudicotyledons</taxon>
        <taxon>Gunneridae</taxon>
        <taxon>Pentapetalae</taxon>
        <taxon>rosids</taxon>
        <taxon>fabids</taxon>
        <taxon>Rosales</taxon>
        <taxon>Rhamnaceae</taxon>
        <taxon>rhamnoid group</taxon>
        <taxon>Rhamneae</taxon>
        <taxon>Rhamnella</taxon>
    </lineage>
</organism>
<evidence type="ECO:0000313" key="2">
    <source>
        <dbReference type="EMBL" id="KAF3432005.1"/>
    </source>
</evidence>
<dbReference type="AlphaFoldDB" id="A0A8K0DJB9"/>
<reference evidence="2" key="1">
    <citation type="submission" date="2020-03" db="EMBL/GenBank/DDBJ databases">
        <title>A high-quality chromosome-level genome assembly of a woody plant with both climbing and erect habits, Rhamnella rubrinervis.</title>
        <authorList>
            <person name="Lu Z."/>
            <person name="Yang Y."/>
            <person name="Zhu X."/>
            <person name="Sun Y."/>
        </authorList>
    </citation>
    <scope>NUCLEOTIDE SEQUENCE</scope>
    <source>
        <strain evidence="2">BYM</strain>
        <tissue evidence="2">Leaf</tissue>
    </source>
</reference>
<evidence type="ECO:0000256" key="1">
    <source>
        <dbReference type="SAM" id="MobiDB-lite"/>
    </source>
</evidence>
<feature type="region of interest" description="Disordered" evidence="1">
    <location>
        <begin position="324"/>
        <end position="345"/>
    </location>
</feature>
<feature type="region of interest" description="Disordered" evidence="1">
    <location>
        <begin position="272"/>
        <end position="298"/>
    </location>
</feature>
<dbReference type="Proteomes" id="UP000796880">
    <property type="component" value="Unassembled WGS sequence"/>
</dbReference>
<dbReference type="EMBL" id="VOIH02000012">
    <property type="protein sequence ID" value="KAF3432005.1"/>
    <property type="molecule type" value="Genomic_DNA"/>
</dbReference>
<gene>
    <name evidence="2" type="ORF">FNV43_RR26744</name>
</gene>